<keyword evidence="2" id="KW-1185">Reference proteome</keyword>
<dbReference type="EMBL" id="FNKL01000003">
    <property type="protein sequence ID" value="SDQ64298.1"/>
    <property type="molecule type" value="Genomic_DNA"/>
</dbReference>
<dbReference type="AlphaFoldDB" id="A0A1H1CJL1"/>
<protein>
    <submittedName>
        <fullName evidence="1">Uncharacterized protein</fullName>
    </submittedName>
</protein>
<evidence type="ECO:0000313" key="1">
    <source>
        <dbReference type="EMBL" id="SDQ64298.1"/>
    </source>
</evidence>
<gene>
    <name evidence="1" type="ORF">SAMN05421664_1988</name>
</gene>
<dbReference type="STRING" id="311333.SAMN05421664_1988"/>
<sequence>MTQNSNNYYVAHKKSNKGYKVHSRITSLKNKINMKTQTLLTAAVAGTLLAITSCSYFESGKNREKGTPMESSKAAVKKIVDNKEANEGKRFSITGYLNYSAGMTVYVDRPQTVYVNTLPGDDGETITPVEMKWAENGHNSVFVPESAGRGSDKTIFYDNEGKPISTNDKVEVSFEVGKASIYPFEVRIDKVK</sequence>
<proteinExistence type="predicted"/>
<dbReference type="Proteomes" id="UP000199627">
    <property type="component" value="Unassembled WGS sequence"/>
</dbReference>
<organism evidence="1 2">
    <name type="scientific">Chryseobacterium soldanellicola</name>
    <dbReference type="NCBI Taxonomy" id="311333"/>
    <lineage>
        <taxon>Bacteria</taxon>
        <taxon>Pseudomonadati</taxon>
        <taxon>Bacteroidota</taxon>
        <taxon>Flavobacteriia</taxon>
        <taxon>Flavobacteriales</taxon>
        <taxon>Weeksellaceae</taxon>
        <taxon>Chryseobacterium group</taxon>
        <taxon>Chryseobacterium</taxon>
    </lineage>
</organism>
<accession>A0A1H1CJL1</accession>
<reference evidence="2" key="1">
    <citation type="submission" date="2016-10" db="EMBL/GenBank/DDBJ databases">
        <authorList>
            <person name="Varghese N."/>
            <person name="Submissions S."/>
        </authorList>
    </citation>
    <scope>NUCLEOTIDE SEQUENCE [LARGE SCALE GENOMIC DNA]</scope>
    <source>
        <strain evidence="2">DSM 17072</strain>
    </source>
</reference>
<name>A0A1H1CJL1_9FLAO</name>
<evidence type="ECO:0000313" key="2">
    <source>
        <dbReference type="Proteomes" id="UP000199627"/>
    </source>
</evidence>